<keyword evidence="3" id="KW-1185">Reference proteome</keyword>
<name>A0ABW6PSI4_9NOCA</name>
<dbReference type="Gene3D" id="3.40.50.360">
    <property type="match status" value="1"/>
</dbReference>
<reference evidence="2 3" key="1">
    <citation type="submission" date="2024-10" db="EMBL/GenBank/DDBJ databases">
        <title>The Natural Products Discovery Center: Release of the First 8490 Sequenced Strains for Exploring Actinobacteria Biosynthetic Diversity.</title>
        <authorList>
            <person name="Kalkreuter E."/>
            <person name="Kautsar S.A."/>
            <person name="Yang D."/>
            <person name="Bader C.D."/>
            <person name="Teijaro C.N."/>
            <person name="Fluegel L."/>
            <person name="Davis C.M."/>
            <person name="Simpson J.R."/>
            <person name="Lauterbach L."/>
            <person name="Steele A.D."/>
            <person name="Gui C."/>
            <person name="Meng S."/>
            <person name="Li G."/>
            <person name="Viehrig K."/>
            <person name="Ye F."/>
            <person name="Su P."/>
            <person name="Kiefer A.F."/>
            <person name="Nichols A."/>
            <person name="Cepeda A.J."/>
            <person name="Yan W."/>
            <person name="Fan B."/>
            <person name="Jiang Y."/>
            <person name="Adhikari A."/>
            <person name="Zheng C.-J."/>
            <person name="Schuster L."/>
            <person name="Cowan T.M."/>
            <person name="Smanski M.J."/>
            <person name="Chevrette M.G."/>
            <person name="De Carvalho L.P.S."/>
            <person name="Shen B."/>
        </authorList>
    </citation>
    <scope>NUCLEOTIDE SEQUENCE [LARGE SCALE GENOMIC DNA]</scope>
    <source>
        <strain evidence="2 3">NPDC004045</strain>
    </source>
</reference>
<dbReference type="InterPro" id="IPR029039">
    <property type="entry name" value="Flavoprotein-like_sf"/>
</dbReference>
<evidence type="ECO:0000313" key="2">
    <source>
        <dbReference type="EMBL" id="MFF0545175.1"/>
    </source>
</evidence>
<dbReference type="InterPro" id="IPR026816">
    <property type="entry name" value="Flavodoxin_dom"/>
</dbReference>
<dbReference type="EMBL" id="JBIAMX010000012">
    <property type="protein sequence ID" value="MFF0545175.1"/>
    <property type="molecule type" value="Genomic_DNA"/>
</dbReference>
<organism evidence="2 3">
    <name type="scientific">Nocardia thailandica</name>
    <dbReference type="NCBI Taxonomy" id="257275"/>
    <lineage>
        <taxon>Bacteria</taxon>
        <taxon>Bacillati</taxon>
        <taxon>Actinomycetota</taxon>
        <taxon>Actinomycetes</taxon>
        <taxon>Mycobacteriales</taxon>
        <taxon>Nocardiaceae</taxon>
        <taxon>Nocardia</taxon>
    </lineage>
</organism>
<dbReference type="PANTHER" id="PTHR38030:SF2">
    <property type="entry name" value="PROTOPORPHYRINOGEN IX DEHYDROGENASE [QUINONE]"/>
    <property type="match status" value="1"/>
</dbReference>
<dbReference type="SUPFAM" id="SSF52218">
    <property type="entry name" value="Flavoproteins"/>
    <property type="match status" value="1"/>
</dbReference>
<gene>
    <name evidence="2" type="ORF">ACFYTF_20285</name>
</gene>
<sequence length="156" mass="16377">MKTAIVCKSVSHGNTRRVAETIGGVLDARVVDPAEIDPAELTGYDLVGFGSGIYWMSFHAELRRLVRELPGGQRGAAFVFATSGMPETPLRPYLRELADTLGGKGFRVAGTFTCRGLDTVFPLGLIGGLNKGRPGTDDLAAAHAFAQGLRTGGDAG</sequence>
<feature type="domain" description="Flavodoxin" evidence="1">
    <location>
        <begin position="9"/>
        <end position="69"/>
    </location>
</feature>
<evidence type="ECO:0000313" key="3">
    <source>
        <dbReference type="Proteomes" id="UP001601444"/>
    </source>
</evidence>
<dbReference type="PANTHER" id="PTHR38030">
    <property type="entry name" value="PROTOPORPHYRINOGEN IX DEHYDROGENASE [MENAQUINONE]"/>
    <property type="match status" value="1"/>
</dbReference>
<accession>A0ABW6PSI4</accession>
<comment type="caution">
    <text evidence="2">The sequence shown here is derived from an EMBL/GenBank/DDBJ whole genome shotgun (WGS) entry which is preliminary data.</text>
</comment>
<dbReference type="Pfam" id="PF12724">
    <property type="entry name" value="Flavodoxin_5"/>
    <property type="match status" value="1"/>
</dbReference>
<dbReference type="Proteomes" id="UP001601444">
    <property type="component" value="Unassembled WGS sequence"/>
</dbReference>
<proteinExistence type="predicted"/>
<dbReference type="InterPro" id="IPR052200">
    <property type="entry name" value="Protoporphyrinogen_IX_DH"/>
</dbReference>
<protein>
    <submittedName>
        <fullName evidence="2">Flavodoxin family protein</fullName>
    </submittedName>
</protein>
<evidence type="ECO:0000259" key="1">
    <source>
        <dbReference type="Pfam" id="PF12724"/>
    </source>
</evidence>
<dbReference type="RefSeq" id="WP_387701665.1">
    <property type="nucleotide sequence ID" value="NZ_JBIAMX010000012.1"/>
</dbReference>